<dbReference type="EMBL" id="JAWJWF010000045">
    <property type="protein sequence ID" value="KAK6628072.1"/>
    <property type="molecule type" value="Genomic_DNA"/>
</dbReference>
<sequence length="89" mass="10317">MNRVLEISCLLIIWTKIDWGMTINTSTVSYREEDFLKTPALKNLTTEGFIQELREEKENSGDENVRNVFPLKDMLDKCIPIKSFTCTCP</sequence>
<evidence type="ECO:0000256" key="1">
    <source>
        <dbReference type="SAM" id="SignalP"/>
    </source>
</evidence>
<comment type="caution">
    <text evidence="2">The sequence shown here is derived from an EMBL/GenBank/DDBJ whole genome shotgun (WGS) entry which is preliminary data.</text>
</comment>
<dbReference type="Proteomes" id="UP001359485">
    <property type="component" value="Unassembled WGS sequence"/>
</dbReference>
<name>A0ABR1AVS7_POLSC</name>
<organism evidence="2 3">
    <name type="scientific">Polyplax serrata</name>
    <name type="common">Common mouse louse</name>
    <dbReference type="NCBI Taxonomy" id="468196"/>
    <lineage>
        <taxon>Eukaryota</taxon>
        <taxon>Metazoa</taxon>
        <taxon>Ecdysozoa</taxon>
        <taxon>Arthropoda</taxon>
        <taxon>Hexapoda</taxon>
        <taxon>Insecta</taxon>
        <taxon>Pterygota</taxon>
        <taxon>Neoptera</taxon>
        <taxon>Paraneoptera</taxon>
        <taxon>Psocodea</taxon>
        <taxon>Troctomorpha</taxon>
        <taxon>Phthiraptera</taxon>
        <taxon>Anoplura</taxon>
        <taxon>Polyplacidae</taxon>
        <taxon>Polyplax</taxon>
    </lineage>
</organism>
<reference evidence="2 3" key="1">
    <citation type="submission" date="2023-09" db="EMBL/GenBank/DDBJ databases">
        <title>Genomes of two closely related lineages of the louse Polyplax serrata with different host specificities.</title>
        <authorList>
            <person name="Martinu J."/>
            <person name="Tarabai H."/>
            <person name="Stefka J."/>
            <person name="Hypsa V."/>
        </authorList>
    </citation>
    <scope>NUCLEOTIDE SEQUENCE [LARGE SCALE GENOMIC DNA]</scope>
    <source>
        <strain evidence="2">98ZLc_SE</strain>
    </source>
</reference>
<accession>A0ABR1AVS7</accession>
<feature type="chain" id="PRO_5045758304" evidence="1">
    <location>
        <begin position="21"/>
        <end position="89"/>
    </location>
</feature>
<keyword evidence="1" id="KW-0732">Signal</keyword>
<evidence type="ECO:0000313" key="2">
    <source>
        <dbReference type="EMBL" id="KAK6628072.1"/>
    </source>
</evidence>
<protein>
    <submittedName>
        <fullName evidence="2">Uncharacterized protein</fullName>
    </submittedName>
</protein>
<feature type="signal peptide" evidence="1">
    <location>
        <begin position="1"/>
        <end position="20"/>
    </location>
</feature>
<gene>
    <name evidence="2" type="ORF">RUM44_010554</name>
</gene>
<keyword evidence="3" id="KW-1185">Reference proteome</keyword>
<evidence type="ECO:0000313" key="3">
    <source>
        <dbReference type="Proteomes" id="UP001359485"/>
    </source>
</evidence>
<proteinExistence type="predicted"/>